<evidence type="ECO:0000256" key="1">
    <source>
        <dbReference type="SAM" id="MobiDB-lite"/>
    </source>
</evidence>
<reference evidence="2" key="1">
    <citation type="submission" date="2021-02" db="EMBL/GenBank/DDBJ databases">
        <authorList>
            <person name="Nowell W R."/>
        </authorList>
    </citation>
    <scope>NUCLEOTIDE SEQUENCE</scope>
</reference>
<protein>
    <submittedName>
        <fullName evidence="2">Uncharacterized protein</fullName>
    </submittedName>
</protein>
<dbReference type="Proteomes" id="UP000663889">
    <property type="component" value="Unassembled WGS sequence"/>
</dbReference>
<evidence type="ECO:0000313" key="6">
    <source>
        <dbReference type="Proteomes" id="UP000663870"/>
    </source>
</evidence>
<gene>
    <name evidence="4" type="ORF">JXQ802_LOCUS46678</name>
    <name evidence="2" type="ORF">PYM288_LOCUS18259</name>
    <name evidence="3" type="ORF">SEV965_LOCUS30904</name>
</gene>
<accession>A0A814M536</accession>
<evidence type="ECO:0000313" key="5">
    <source>
        <dbReference type="Proteomes" id="UP000663854"/>
    </source>
</evidence>
<evidence type="ECO:0000313" key="4">
    <source>
        <dbReference type="EMBL" id="CAF1585493.1"/>
    </source>
</evidence>
<dbReference type="EMBL" id="CAJNOL010004308">
    <property type="protein sequence ID" value="CAF1585493.1"/>
    <property type="molecule type" value="Genomic_DNA"/>
</dbReference>
<feature type="compositionally biased region" description="Basic residues" evidence="1">
    <location>
        <begin position="365"/>
        <end position="375"/>
    </location>
</feature>
<dbReference type="Proteomes" id="UP000663854">
    <property type="component" value="Unassembled WGS sequence"/>
</dbReference>
<keyword evidence="6" id="KW-1185">Reference proteome</keyword>
<organism evidence="2 5">
    <name type="scientific">Rotaria sordida</name>
    <dbReference type="NCBI Taxonomy" id="392033"/>
    <lineage>
        <taxon>Eukaryota</taxon>
        <taxon>Metazoa</taxon>
        <taxon>Spiralia</taxon>
        <taxon>Gnathifera</taxon>
        <taxon>Rotifera</taxon>
        <taxon>Eurotatoria</taxon>
        <taxon>Bdelloidea</taxon>
        <taxon>Philodinida</taxon>
        <taxon>Philodinidae</taxon>
        <taxon>Rotaria</taxon>
    </lineage>
</organism>
<dbReference type="EMBL" id="CAJNOH010000552">
    <property type="protein sequence ID" value="CAF1072858.1"/>
    <property type="molecule type" value="Genomic_DNA"/>
</dbReference>
<evidence type="ECO:0000313" key="3">
    <source>
        <dbReference type="EMBL" id="CAF1390571.1"/>
    </source>
</evidence>
<comment type="caution">
    <text evidence="2">The sequence shown here is derived from an EMBL/GenBank/DDBJ whole genome shotgun (WGS) entry which is preliminary data.</text>
</comment>
<dbReference type="Proteomes" id="UP000663870">
    <property type="component" value="Unassembled WGS sequence"/>
</dbReference>
<feature type="region of interest" description="Disordered" evidence="1">
    <location>
        <begin position="346"/>
        <end position="375"/>
    </location>
</feature>
<dbReference type="EMBL" id="CAJNOU010003436">
    <property type="protein sequence ID" value="CAF1390571.1"/>
    <property type="molecule type" value="Genomic_DNA"/>
</dbReference>
<proteinExistence type="predicted"/>
<sequence length="375" mass="42852">MKENLPSLAQILIVARLIGKREFVLSRNGTKKFYNKIRQYQELSQLEKSDDVNYGSRIGKSAEILCKLAGTSQIVKIAIEILHFKAFITTISRAIVHTKSYPSNDVLNDPIKRSVIDRIFTDMKMDLQSYMTILSNSIIKQKQVLTVIGKQILTLPEHQLLYENLKRKYPERNLDSSYASNDVDTVTMANNQPLRNETTSNQSTNIQSTTNQDTVTIVSDEILPHHNDEQTYNPLNQLLEQLHANSSVEQSNNMSSSNNIIHTSPIHIVPDNSTNHQVSNIYDAINIRNHEQSLSIRENTVSALNLEKSSDINDYPLNLTQTNFTEQISDMNNSEPTSSNIKHHINTHSRHIQRNKRNTCDKESVKHKKTYKKTK</sequence>
<name>A0A814M536_9BILA</name>
<dbReference type="AlphaFoldDB" id="A0A814M536"/>
<feature type="compositionally biased region" description="Basic residues" evidence="1">
    <location>
        <begin position="346"/>
        <end position="357"/>
    </location>
</feature>
<evidence type="ECO:0000313" key="2">
    <source>
        <dbReference type="EMBL" id="CAF1072858.1"/>
    </source>
</evidence>